<evidence type="ECO:0000259" key="7">
    <source>
        <dbReference type="SMART" id="SM01313"/>
    </source>
</evidence>
<dbReference type="SMART" id="SM01313">
    <property type="entry name" value="Sec3-PIP2_bind"/>
    <property type="match status" value="1"/>
</dbReference>
<dbReference type="InterPro" id="IPR028258">
    <property type="entry name" value="Sec3-PIP2_bind"/>
</dbReference>
<name>A0A835P3Y7_9PASS</name>
<reference evidence="9" key="3">
    <citation type="submission" date="2022-01" db="EMBL/GenBank/DDBJ databases">
        <authorList>
            <person name="Rubenstein D.R."/>
        </authorList>
    </citation>
    <scope>NUCLEOTIDE SEQUENCE</scope>
    <source>
        <strain evidence="9">SS15</strain>
        <tissue evidence="9">Liver</tissue>
    </source>
</reference>
<dbReference type="OrthoDB" id="27109at2759"/>
<keyword evidence="10" id="KW-1185">Reference proteome</keyword>
<dbReference type="InterPro" id="IPR048628">
    <property type="entry name" value="Sec3_C"/>
</dbReference>
<dbReference type="Pfam" id="PF09763">
    <property type="entry name" value="Sec3_CC"/>
    <property type="match status" value="1"/>
</dbReference>
<evidence type="ECO:0000256" key="6">
    <source>
        <dbReference type="SAM" id="MobiDB-lite"/>
    </source>
</evidence>
<sequence length="808" mass="92260">MRLTTERPVQVNVVKVKKSDKGDFYKRQTAWALRDLAVVDAKDAVKESPEFDLHFDKVYKWVASSTVEKNTFISCIWKLNQRYLRKKIDFINVSSQLLEESVPSGENQSVAGGDEEAVDEYQELNAREEQDIEIMMEGCEYAIANAEAFAEKLSRELQVLDGANIQSIMASEKQVNILMKLLDEALKEVDQIELKLSSYEEMLQSVKEQMDQISESNHLIHLSNTNNVKLLSEIEFLVNHMDLAKGHIKALQEGDLTSSRGIEACTNAADALLQCMNVALRPGHDMLHAVKQQQQRFSDLREQFARRLASHLNSVFVQQRNTGHDQSSTLAQHSAELTLPNHHPFHRDLLRYAKLMEWLKNTDYGKYEGLTKNYMDYLSRLYEREIKDFFEVAKIKMTGTTREGKKFGLHGSSGKLTGSTSSLNKLSVQSSGNRRSQSSSLLDMGNMSASDLDVADRTKFDKNEVEEVDGVALSRSYTSGVPQTVSSEKDMIRQMMTKIFRCIEPELNNLIALGDKIDSFNSLYMLVKMSHHVWTAQNVDPASFLSTTLGNVLVTVKRNFDKCISNQMKQMDEVKISKKSKVGILPFVAEFEEFAALAESIFKNAERRGDLDKAYIKLIRAVFDSVEKVANESQKTPRDVVMMENFHHIFATLSRLKISCLEAEKKEAKQKYTDHLQSYVIYSLGQPLEKLNVSVEARVAQGIREEEVSYQLAFNKQELRKVIKEYPGKEVKKGLDNLYKKVDKHLCEEENLLQVVWHSMQDEFIRQYKHFEGLIARCYPGSGITMEFTIQDILDYCSSKKKKPNKPV</sequence>
<dbReference type="GO" id="GO:0006887">
    <property type="term" value="P:exocytosis"/>
    <property type="evidence" value="ECO:0007669"/>
    <property type="project" value="UniProtKB-KW"/>
</dbReference>
<keyword evidence="4 5" id="KW-0175">Coiled coil</keyword>
<proteinExistence type="inferred from homology"/>
<dbReference type="PANTHER" id="PTHR16092">
    <property type="entry name" value="SEC3/SYNTAXIN-RELATED"/>
    <property type="match status" value="1"/>
</dbReference>
<protein>
    <recommendedName>
        <fullName evidence="7">Exocyst complex component Sec3 PIP2-binding N-terminal domain-containing protein</fullName>
    </recommendedName>
</protein>
<evidence type="ECO:0000313" key="10">
    <source>
        <dbReference type="Proteomes" id="UP000618051"/>
    </source>
</evidence>
<feature type="coiled-coil region" evidence="5">
    <location>
        <begin position="168"/>
        <end position="216"/>
    </location>
</feature>
<evidence type="ECO:0000256" key="1">
    <source>
        <dbReference type="ARBA" id="ARBA00006518"/>
    </source>
</evidence>
<reference evidence="8" key="1">
    <citation type="submission" date="2020-10" db="EMBL/GenBank/DDBJ databases">
        <title>Feather gene expression reveals the developmental basis of iridescence in African starlings.</title>
        <authorList>
            <person name="Rubenstein D.R."/>
        </authorList>
    </citation>
    <scope>NUCLEOTIDE SEQUENCE</scope>
    <source>
        <strain evidence="8">SS15</strain>
        <tissue evidence="8">Liver</tissue>
    </source>
</reference>
<comment type="similarity">
    <text evidence="1">Belongs to the SEC3 family.</text>
</comment>
<feature type="region of interest" description="Disordered" evidence="6">
    <location>
        <begin position="403"/>
        <end position="444"/>
    </location>
</feature>
<dbReference type="Proteomes" id="UP000618051">
    <property type="component" value="Unassembled WGS sequence"/>
</dbReference>
<feature type="compositionally biased region" description="Low complexity" evidence="6">
    <location>
        <begin position="409"/>
        <end position="440"/>
    </location>
</feature>
<dbReference type="Pfam" id="PF15277">
    <property type="entry name" value="Sec3-PIP2_bind"/>
    <property type="match status" value="1"/>
</dbReference>
<evidence type="ECO:0000256" key="4">
    <source>
        <dbReference type="ARBA" id="ARBA00023054"/>
    </source>
</evidence>
<evidence type="ECO:0000256" key="3">
    <source>
        <dbReference type="ARBA" id="ARBA00022483"/>
    </source>
</evidence>
<dbReference type="GO" id="GO:0005546">
    <property type="term" value="F:phosphatidylinositol-4,5-bisphosphate binding"/>
    <property type="evidence" value="ECO:0007669"/>
    <property type="project" value="TreeGrafter"/>
</dbReference>
<evidence type="ECO:0000256" key="5">
    <source>
        <dbReference type="SAM" id="Coils"/>
    </source>
</evidence>
<dbReference type="AlphaFoldDB" id="A0A835P3Y7"/>
<gene>
    <name evidence="8" type="ORF">IHE44_000306</name>
    <name evidence="9" type="ORF">IHE44_0013033</name>
</gene>
<dbReference type="GO" id="GO:0005886">
    <property type="term" value="C:plasma membrane"/>
    <property type="evidence" value="ECO:0007669"/>
    <property type="project" value="TreeGrafter"/>
</dbReference>
<dbReference type="Pfam" id="PF20654">
    <property type="entry name" value="Sec3_C-term"/>
    <property type="match status" value="1"/>
</dbReference>
<keyword evidence="2" id="KW-0813">Transport</keyword>
<keyword evidence="3" id="KW-0268">Exocytosis</keyword>
<feature type="domain" description="Exocyst complex component Sec3 PIP2-binding N-terminal" evidence="7">
    <location>
        <begin position="3"/>
        <end position="83"/>
    </location>
</feature>
<dbReference type="EMBL" id="JADDUC010000002">
    <property type="protein sequence ID" value="KAG0136284.1"/>
    <property type="molecule type" value="Genomic_DNA"/>
</dbReference>
<evidence type="ECO:0000313" key="9">
    <source>
        <dbReference type="EMBL" id="KAI1238312.1"/>
    </source>
</evidence>
<dbReference type="EMBL" id="JADDUC020000006">
    <property type="protein sequence ID" value="KAI1238312.1"/>
    <property type="molecule type" value="Genomic_DNA"/>
</dbReference>
<dbReference type="Gene3D" id="2.30.29.90">
    <property type="match status" value="1"/>
</dbReference>
<dbReference type="GO" id="GO:0000145">
    <property type="term" value="C:exocyst"/>
    <property type="evidence" value="ECO:0007669"/>
    <property type="project" value="InterPro"/>
</dbReference>
<comment type="caution">
    <text evidence="8">The sequence shown here is derived from an EMBL/GenBank/DDBJ whole genome shotgun (WGS) entry which is preliminary data.</text>
</comment>
<organism evidence="8">
    <name type="scientific">Lamprotornis superbus</name>
    <dbReference type="NCBI Taxonomy" id="245042"/>
    <lineage>
        <taxon>Eukaryota</taxon>
        <taxon>Metazoa</taxon>
        <taxon>Chordata</taxon>
        <taxon>Craniata</taxon>
        <taxon>Vertebrata</taxon>
        <taxon>Euteleostomi</taxon>
        <taxon>Archelosauria</taxon>
        <taxon>Archosauria</taxon>
        <taxon>Dinosauria</taxon>
        <taxon>Saurischia</taxon>
        <taxon>Theropoda</taxon>
        <taxon>Coelurosauria</taxon>
        <taxon>Aves</taxon>
        <taxon>Neognathae</taxon>
        <taxon>Neoaves</taxon>
        <taxon>Telluraves</taxon>
        <taxon>Australaves</taxon>
        <taxon>Passeriformes</taxon>
        <taxon>Sturnidae</taxon>
        <taxon>Lamprotornis</taxon>
    </lineage>
</organism>
<dbReference type="InterPro" id="IPR019160">
    <property type="entry name" value="Sec3_CC"/>
</dbReference>
<accession>A0A835P3Y7</accession>
<evidence type="ECO:0000313" key="8">
    <source>
        <dbReference type="EMBL" id="KAG0136284.1"/>
    </source>
</evidence>
<reference evidence="9 10" key="2">
    <citation type="journal article" date="2021" name="J. Hered.">
        <title>Feather Gene Expression Elucidates the Developmental Basis of Plumage Iridescence in African Starlings.</title>
        <authorList>
            <person name="Rubenstein D.R."/>
            <person name="Corvelo A."/>
            <person name="MacManes M.D."/>
            <person name="Maia R."/>
            <person name="Narzisi G."/>
            <person name="Rousaki A."/>
            <person name="Vandenabeele P."/>
            <person name="Shawkey M.D."/>
            <person name="Solomon J."/>
        </authorList>
    </citation>
    <scope>NUCLEOTIDE SEQUENCE [LARGE SCALE GENOMIC DNA]</scope>
    <source>
        <strain evidence="9">SS15</strain>
    </source>
</reference>
<dbReference type="PANTHER" id="PTHR16092:SF33">
    <property type="entry name" value="EXOCYST COMPLEX COMPONENT 1"/>
    <property type="match status" value="1"/>
</dbReference>
<dbReference type="GO" id="GO:0006893">
    <property type="term" value="P:Golgi to plasma membrane transport"/>
    <property type="evidence" value="ECO:0007669"/>
    <property type="project" value="TreeGrafter"/>
</dbReference>
<evidence type="ECO:0000256" key="2">
    <source>
        <dbReference type="ARBA" id="ARBA00022448"/>
    </source>
</evidence>